<feature type="compositionally biased region" description="Low complexity" evidence="1">
    <location>
        <begin position="457"/>
        <end position="466"/>
    </location>
</feature>
<evidence type="ECO:0000313" key="2">
    <source>
        <dbReference type="EMBL" id="MFC6885300.1"/>
    </source>
</evidence>
<evidence type="ECO:0000256" key="1">
    <source>
        <dbReference type="SAM" id="MobiDB-lite"/>
    </source>
</evidence>
<dbReference type="EMBL" id="JBHSXS010000036">
    <property type="protein sequence ID" value="MFC6885300.1"/>
    <property type="molecule type" value="Genomic_DNA"/>
</dbReference>
<evidence type="ECO:0000313" key="3">
    <source>
        <dbReference type="Proteomes" id="UP001596380"/>
    </source>
</evidence>
<keyword evidence="3" id="KW-1185">Reference proteome</keyword>
<dbReference type="Pfam" id="PF05133">
    <property type="entry name" value="SPP1_portal"/>
    <property type="match status" value="1"/>
</dbReference>
<proteinExistence type="predicted"/>
<organism evidence="2 3">
    <name type="scientific">Actinomadura yumaensis</name>
    <dbReference type="NCBI Taxonomy" id="111807"/>
    <lineage>
        <taxon>Bacteria</taxon>
        <taxon>Bacillati</taxon>
        <taxon>Actinomycetota</taxon>
        <taxon>Actinomycetes</taxon>
        <taxon>Streptosporangiales</taxon>
        <taxon>Thermomonosporaceae</taxon>
        <taxon>Actinomadura</taxon>
    </lineage>
</organism>
<protein>
    <submittedName>
        <fullName evidence="2">Phage portal protein</fullName>
    </submittedName>
</protein>
<comment type="caution">
    <text evidence="2">The sequence shown here is derived from an EMBL/GenBank/DDBJ whole genome shotgun (WGS) entry which is preliminary data.</text>
</comment>
<reference evidence="3" key="1">
    <citation type="journal article" date="2019" name="Int. J. Syst. Evol. Microbiol.">
        <title>The Global Catalogue of Microorganisms (GCM) 10K type strain sequencing project: providing services to taxonomists for standard genome sequencing and annotation.</title>
        <authorList>
            <consortium name="The Broad Institute Genomics Platform"/>
            <consortium name="The Broad Institute Genome Sequencing Center for Infectious Disease"/>
            <person name="Wu L."/>
            <person name="Ma J."/>
        </authorList>
    </citation>
    <scope>NUCLEOTIDE SEQUENCE [LARGE SCALE GENOMIC DNA]</scope>
    <source>
        <strain evidence="3">JCM 3369</strain>
    </source>
</reference>
<gene>
    <name evidence="2" type="ORF">ACFQKB_36465</name>
</gene>
<feature type="region of interest" description="Disordered" evidence="1">
    <location>
        <begin position="457"/>
        <end position="483"/>
    </location>
</feature>
<dbReference type="InterPro" id="IPR021145">
    <property type="entry name" value="Portal_protein_SPP1_Gp6-like"/>
</dbReference>
<accession>A0ABW2CWG6</accession>
<name>A0ABW2CWG6_9ACTN</name>
<sequence>MALEEHESVGTPDWWLLRLGRRLTDRQPNLRVWWDYYRGEPPLPQGPKKESEAYRDFQRKARSNFCLEVADSSVNRLRVIGIADGEGRPDTEAWRWWQANRLDARQAVLWRTALALSEAYLMVGPHPRDERRPLITLEHPRETIVEHDPATGERLAALKAWYDDVAGVARATVYLPDQLVRYETSSRGRGPMRWGPKIWTRLQGPDGGGPHQLGSVPVVPFACRPFLGEDPVAEFDNVIDIQDRINLGVLNRMTIERYSAFRQRWIRGHKFRKVTDPETGLQTVEQPFKPGPGAVWASEFENAQFGDFQQSQIDDLLRAHETDIRDLLIISRTPAYTYAGNLVNISPDTIEALDVSHVAKVEEHQANFGEGLEETLGMAARIAGVERDFTAAEVRWRNPRLINPAVAADAATKKKAIGYPLAVIAEDMGESPQRVQRIVSEAAADQLAGAQALQMAADATAQAQTPARPPVGATGDGGDDGGA</sequence>
<dbReference type="RefSeq" id="WP_160825796.1">
    <property type="nucleotide sequence ID" value="NZ_JBHSXS010000036.1"/>
</dbReference>
<dbReference type="Proteomes" id="UP001596380">
    <property type="component" value="Unassembled WGS sequence"/>
</dbReference>